<feature type="domain" description="Flagellar hook-length control protein-like C-terminal" evidence="2">
    <location>
        <begin position="387"/>
        <end position="469"/>
    </location>
</feature>
<protein>
    <submittedName>
        <fullName evidence="3">Flagellar hook-length control protein</fullName>
    </submittedName>
</protein>
<evidence type="ECO:0000259" key="2">
    <source>
        <dbReference type="Pfam" id="PF02120"/>
    </source>
</evidence>
<keyword evidence="3" id="KW-0282">Flagellum</keyword>
<feature type="compositionally biased region" description="Low complexity" evidence="1">
    <location>
        <begin position="154"/>
        <end position="170"/>
    </location>
</feature>
<keyword evidence="3" id="KW-0966">Cell projection</keyword>
<keyword evidence="3" id="KW-0969">Cilium</keyword>
<comment type="caution">
    <text evidence="3">The sequence shown here is derived from an EMBL/GenBank/DDBJ whole genome shotgun (WGS) entry which is preliminary data.</text>
</comment>
<feature type="region of interest" description="Disordered" evidence="1">
    <location>
        <begin position="1"/>
        <end position="187"/>
    </location>
</feature>
<dbReference type="AlphaFoldDB" id="A0AAV3ID99"/>
<feature type="compositionally biased region" description="Polar residues" evidence="1">
    <location>
        <begin position="138"/>
        <end position="153"/>
    </location>
</feature>
<feature type="compositionally biased region" description="Polar residues" evidence="1">
    <location>
        <begin position="226"/>
        <end position="243"/>
    </location>
</feature>
<feature type="compositionally biased region" description="Polar residues" evidence="1">
    <location>
        <begin position="355"/>
        <end position="375"/>
    </location>
</feature>
<feature type="region of interest" description="Disordered" evidence="1">
    <location>
        <begin position="460"/>
        <end position="514"/>
    </location>
</feature>
<organism evidence="3 4">
    <name type="scientific">Helicobacter pylori GAM120Ai</name>
    <dbReference type="NCBI Taxonomy" id="1159029"/>
    <lineage>
        <taxon>Bacteria</taxon>
        <taxon>Pseudomonadati</taxon>
        <taxon>Campylobacterota</taxon>
        <taxon>Epsilonproteobacteria</taxon>
        <taxon>Campylobacterales</taxon>
        <taxon>Helicobacteraceae</taxon>
        <taxon>Helicobacter</taxon>
    </lineage>
</organism>
<feature type="compositionally biased region" description="Basic and acidic residues" evidence="1">
    <location>
        <begin position="21"/>
        <end position="38"/>
    </location>
</feature>
<dbReference type="InterPro" id="IPR021136">
    <property type="entry name" value="Flagellar_hook_control-like_C"/>
</dbReference>
<feature type="region of interest" description="Disordered" evidence="1">
    <location>
        <begin position="226"/>
        <end position="383"/>
    </location>
</feature>
<feature type="compositionally biased region" description="Basic and acidic residues" evidence="1">
    <location>
        <begin position="464"/>
        <end position="483"/>
    </location>
</feature>
<dbReference type="InterPro" id="IPR038610">
    <property type="entry name" value="FliK-like_C_sf"/>
</dbReference>
<feature type="compositionally biased region" description="Basic and acidic residues" evidence="1">
    <location>
        <begin position="336"/>
        <end position="354"/>
    </location>
</feature>
<feature type="compositionally biased region" description="Basic and acidic residues" evidence="1">
    <location>
        <begin position="245"/>
        <end position="283"/>
    </location>
</feature>
<dbReference type="Gene3D" id="3.30.750.140">
    <property type="match status" value="1"/>
</dbReference>
<dbReference type="RefSeq" id="WP_001938173.1">
    <property type="nucleotide sequence ID" value="NZ_KB644438.1"/>
</dbReference>
<feature type="compositionally biased region" description="Polar residues" evidence="1">
    <location>
        <begin position="296"/>
        <end position="306"/>
    </location>
</feature>
<feature type="compositionally biased region" description="Basic and acidic residues" evidence="1">
    <location>
        <begin position="103"/>
        <end position="117"/>
    </location>
</feature>
<gene>
    <name evidence="3" type="ORF">HMPREF1401_01570</name>
</gene>
<feature type="compositionally biased region" description="Polar residues" evidence="1">
    <location>
        <begin position="505"/>
        <end position="514"/>
    </location>
</feature>
<dbReference type="EMBL" id="APDF01000071">
    <property type="protein sequence ID" value="EMG93804.1"/>
    <property type="molecule type" value="Genomic_DNA"/>
</dbReference>
<dbReference type="Pfam" id="PF02120">
    <property type="entry name" value="Flg_hook"/>
    <property type="match status" value="1"/>
</dbReference>
<evidence type="ECO:0000313" key="3">
    <source>
        <dbReference type="EMBL" id="EMG93804.1"/>
    </source>
</evidence>
<evidence type="ECO:0000313" key="4">
    <source>
        <dbReference type="Proteomes" id="UP000012012"/>
    </source>
</evidence>
<sequence length="514" mass="56693">MPSPVNPIHTNANALNGGAKNEVKETKNAPKSASKDFSKILNQKISKDKTAPKENPNALKATPKDAKVLEKTPTLNHQHAQNLAKNQQAPTLKDWLNHPKTHPTAEHEAQHETHEANETNPKTPNETLSKNEKKPNEVASNAHQTNLPNKNPITPNHANNANKTPTTPTHSAKESKTLKDIQTLSQKHDLNASNIQAAALLEKKETPLSASDQLALKTTQTSINHTLAKNDAKNTANLSSVLQSLEKKEPPNKEHANPPNNEKKTPPLKEALEMNAIKRDKTLSKKKPEKTPIHAKTQTTAPSATPENAPKLALKTPPLMPLIGANPPNDSAPTPLEKEEKTKEISDNKEKAKETNSNAQSAQNTPNSDNKSTAPKETIKHFAQQLKQEIQEYKPPMSKISMDLFPKELGKVEVTIQKVGKNLKVSVISHNNSLQTFLDNQQDLKNSLNALGFEGVDLSFSQDSSKEQQAPKDQPKEPFKEQELTPLKENALKSYQENTDHENQETSMQITLYA</sequence>
<reference evidence="3 4" key="1">
    <citation type="submission" date="2012-11" db="EMBL/GenBank/DDBJ databases">
        <authorList>
            <person name="Weinstock G."/>
            <person name="Sodergren E."/>
            <person name="Lobos E.A."/>
            <person name="Fulton L."/>
            <person name="Fulton R."/>
            <person name="Courtney L."/>
            <person name="Fronick C."/>
            <person name="O'Laughlin M."/>
            <person name="Godfrey J."/>
            <person name="Wilson R.M."/>
            <person name="Miner T."/>
            <person name="Farmer C."/>
            <person name="Delehaunty K."/>
            <person name="Cordes M."/>
            <person name="Minx P."/>
            <person name="Tomlinson C."/>
            <person name="Chen J."/>
            <person name="Wollam A."/>
            <person name="Pepin K.H."/>
            <person name="Bhonagiri V."/>
            <person name="Zhang X."/>
            <person name="Suruliraj S."/>
            <person name="Antonio M."/>
            <person name="Secka O."/>
            <person name="Thomas J."/>
            <person name="Warren W."/>
            <person name="Mitreva M."/>
            <person name="Mardis E.R."/>
            <person name="Wilson R.K."/>
        </authorList>
    </citation>
    <scope>NUCLEOTIDE SEQUENCE [LARGE SCALE GENOMIC DNA]</scope>
    <source>
        <strain evidence="3 4">GAM120Ai</strain>
    </source>
</reference>
<proteinExistence type="predicted"/>
<evidence type="ECO:0000256" key="1">
    <source>
        <dbReference type="SAM" id="MobiDB-lite"/>
    </source>
</evidence>
<accession>A0AAV3ID99</accession>
<name>A0AAV3ID99_HELPX</name>
<dbReference type="Proteomes" id="UP000012012">
    <property type="component" value="Unassembled WGS sequence"/>
</dbReference>
<feature type="compositionally biased region" description="Polar residues" evidence="1">
    <location>
        <begin position="73"/>
        <end position="90"/>
    </location>
</feature>